<reference evidence="6" key="1">
    <citation type="submission" date="2019-05" db="EMBL/GenBank/DDBJ databases">
        <authorList>
            <consortium name="Pathogen Informatics"/>
        </authorList>
    </citation>
    <scope>NUCLEOTIDE SEQUENCE [LARGE SCALE GENOMIC DNA]</scope>
    <source>
        <strain evidence="6">NCTC12965</strain>
    </source>
</reference>
<dbReference type="InterPro" id="IPR050303">
    <property type="entry name" value="GatZ_KbaZ_carbometab"/>
</dbReference>
<dbReference type="GO" id="GO:0005886">
    <property type="term" value="C:plasma membrane"/>
    <property type="evidence" value="ECO:0007669"/>
    <property type="project" value="TreeGrafter"/>
</dbReference>
<dbReference type="PANTHER" id="PTHR32502:SF12">
    <property type="entry name" value="D-TAGATOSE-1,6-BISPHOSPHATE ALDOLASE SUBUNIT GATZ"/>
    <property type="match status" value="1"/>
</dbReference>
<comment type="function">
    <text evidence="2">Component of the tagatose-1,6-bisphosphate aldolase GatYZ that is required for full activity and stability of the Y subunit. Could have a chaperone-like function for the proper and stable folding of GatY. When expressed alone, GatZ does not show any aldolase activity. Is involved in the catabolism of galactitol.</text>
</comment>
<comment type="similarity">
    <text evidence="3">Belongs to the GatZ/KbaZ family. GatZ subfamily.</text>
</comment>
<dbReference type="AlphaFoldDB" id="A0A0F7D1E0"/>
<dbReference type="STRING" id="47917.AV650_04345"/>
<dbReference type="KEGG" id="sfw:WN53_06560"/>
<dbReference type="GO" id="GO:0005975">
    <property type="term" value="P:carbohydrate metabolic process"/>
    <property type="evidence" value="ECO:0007669"/>
    <property type="project" value="InterPro"/>
</dbReference>
<dbReference type="GO" id="GO:2001059">
    <property type="term" value="P:D-tagatose 6-phosphate catabolic process"/>
    <property type="evidence" value="ECO:0007669"/>
    <property type="project" value="UniProtKB-UniPathway"/>
</dbReference>
<dbReference type="PANTHER" id="PTHR32502">
    <property type="entry name" value="N-ACETYLGALACTOSAMINE PERMEASE II COMPONENT-RELATED"/>
    <property type="match status" value="1"/>
</dbReference>
<dbReference type="UniPathway" id="UPA00704">
    <property type="reaction ID" value="UER00716"/>
</dbReference>
<dbReference type="NCBIfam" id="TIGR02810">
    <property type="entry name" value="agaZ_gatZ"/>
    <property type="match status" value="1"/>
</dbReference>
<dbReference type="InterPro" id="IPR013785">
    <property type="entry name" value="Aldolase_TIM"/>
</dbReference>
<dbReference type="NCBIfam" id="NF011626">
    <property type="entry name" value="PRK15052.1"/>
    <property type="match status" value="1"/>
</dbReference>
<dbReference type="SUPFAM" id="SSF51569">
    <property type="entry name" value="Aldolase"/>
    <property type="match status" value="1"/>
</dbReference>
<comment type="subunit">
    <text evidence="4">Forms a complex with GatY.</text>
</comment>
<evidence type="ECO:0000256" key="5">
    <source>
        <dbReference type="ARBA" id="ARBA00067234"/>
    </source>
</evidence>
<dbReference type="Gene3D" id="3.20.20.70">
    <property type="entry name" value="Aldolase class I"/>
    <property type="match status" value="1"/>
</dbReference>
<organism evidence="6">
    <name type="scientific">Serratia fonticola</name>
    <dbReference type="NCBI Taxonomy" id="47917"/>
    <lineage>
        <taxon>Bacteria</taxon>
        <taxon>Pseudomonadati</taxon>
        <taxon>Pseudomonadota</taxon>
        <taxon>Gammaproteobacteria</taxon>
        <taxon>Enterobacterales</taxon>
        <taxon>Yersiniaceae</taxon>
        <taxon>Serratia</taxon>
    </lineage>
</organism>
<gene>
    <name evidence="6" type="primary">gatZ_1</name>
    <name evidence="6" type="ORF">NCTC12965_01314</name>
</gene>
<evidence type="ECO:0000256" key="2">
    <source>
        <dbReference type="ARBA" id="ARBA00056284"/>
    </source>
</evidence>
<protein>
    <recommendedName>
        <fullName evidence="5">D-tagatose-1,6-bisphosphate aldolase subunit GatZ</fullName>
    </recommendedName>
</protein>
<accession>A0A0F7D1E0</accession>
<proteinExistence type="inferred from homology"/>
<evidence type="ECO:0000313" key="6">
    <source>
        <dbReference type="EMBL" id="VTR21619.1"/>
    </source>
</evidence>
<dbReference type="FunFam" id="3.20.20.70:FF:000141">
    <property type="entry name" value="D-tagatose-1,6-bisphosphate aldolase subunit GatZ"/>
    <property type="match status" value="1"/>
</dbReference>
<dbReference type="InterPro" id="IPR012062">
    <property type="entry name" value="GatZ/KbaZ-like"/>
</dbReference>
<name>A0A0F7D1E0_SERFO</name>
<dbReference type="Gene3D" id="1.10.400.20">
    <property type="entry name" value="putative tagatose 6-phosphate kinase domain like"/>
    <property type="match status" value="1"/>
</dbReference>
<dbReference type="Pfam" id="PF08013">
    <property type="entry name" value="GatZ_KbaZ-like"/>
    <property type="match status" value="1"/>
</dbReference>
<sequence length="433" mass="48027">MKNIIARHKAGEPIGICSVCSAHPLVIEAALRLDLHSDRQVLIEATSNQVNQFGGYTGMKPADFRQFVCDIAATVGFPLSRLLLGGDHLGPNCWQNEPAASAMAKAEVLIADYVTAGFSKIHLDASMSCADDPIPLDPHVVAERAARLCQVAERVATPEQKQQLTYVIGTEVPVPGGESSAIGSVHITHATDAAATLETHYQAFRKAGLAEAIPRIIAVVVQPGVEFDHSQVIAYQPQLARELSQFITTTPLVYEAHSTDYQTREAYQQLVRDHFAILKVGPALTFALREAVFALANIEQALIAPEKRSQILAVIDAVMLDEPDYWKKYYHPTFSRSLIDLHFSLSDRIRYYWPHPRIAQSMTTLLNNLDQQEIPAGLLSQYFPLQYQRVMERKLAKQPHALMIDKIQDVLRAYRFGCAPAEQAKNAEEMVHA</sequence>
<dbReference type="EMBL" id="CABEEZ010000025">
    <property type="protein sequence ID" value="VTR21619.1"/>
    <property type="molecule type" value="Genomic_DNA"/>
</dbReference>
<comment type="pathway">
    <text evidence="1">Carbohydrate metabolism; D-tagatose 6-phosphate degradation; D-glyceraldehyde 3-phosphate and glycerone phosphate from D-tagatose 6-phosphate: step 2/2.</text>
</comment>
<dbReference type="GO" id="GO:0009401">
    <property type="term" value="P:phosphoenolpyruvate-dependent sugar phosphotransferase system"/>
    <property type="evidence" value="ECO:0007669"/>
    <property type="project" value="TreeGrafter"/>
</dbReference>
<dbReference type="PIRSF" id="PIRSF009264">
    <property type="entry name" value="TagBP_ald_AgaZ"/>
    <property type="match status" value="1"/>
</dbReference>
<dbReference type="GeneID" id="30319819"/>
<dbReference type="RefSeq" id="WP_024482802.1">
    <property type="nucleotide sequence ID" value="NZ_CAMKSK010000015.1"/>
</dbReference>
<evidence type="ECO:0000256" key="3">
    <source>
        <dbReference type="ARBA" id="ARBA00061222"/>
    </source>
</evidence>
<evidence type="ECO:0000256" key="1">
    <source>
        <dbReference type="ARBA" id="ARBA00005191"/>
    </source>
</evidence>
<evidence type="ECO:0000256" key="4">
    <source>
        <dbReference type="ARBA" id="ARBA00063661"/>
    </source>
</evidence>